<proteinExistence type="predicted"/>
<accession>A0AAD7QH86</accession>
<keyword evidence="2" id="KW-1185">Reference proteome</keyword>
<gene>
    <name evidence="1" type="ORF">O6P43_000736</name>
</gene>
<dbReference type="PANTHER" id="PTHR31579:SF58">
    <property type="entry name" value="PLANT-SPECIFIC DOMAIN TIGR01615 FAMILY PROTEIN"/>
    <property type="match status" value="1"/>
</dbReference>
<comment type="caution">
    <text evidence="1">The sequence shown here is derived from an EMBL/GenBank/DDBJ whole genome shotgun (WGS) entry which is preliminary data.</text>
</comment>
<evidence type="ECO:0000313" key="1">
    <source>
        <dbReference type="EMBL" id="KAJ7981476.1"/>
    </source>
</evidence>
<sequence>MDRARFPRNPETRRSSHENVEYQHGLMSFADPVFGFLEDVESSSENSNTSDDYQDFVEDENCNIQDNKIFWEEQDQLLQENLCRTTSIESKIRHATKEALKELNLSGKQCICRRPVAADNGCRSCLQREICNQLLNLGYNCAICKSKWKSSSQIPSGEHTCLEVMDTTSKKGEIRVVIELNFRAEFEMGRANEEYNRLISRLPELFVGKAERLPNIIKILCSSAKKCMKEKKMHLGPWRKQRYMQAKWLGTCERSKPVPLPVKYSDRQPKPRTSMLTFDLLENLSGLHQNAVQVA</sequence>
<dbReference type="PANTHER" id="PTHR31579">
    <property type="entry name" value="OS03G0796600 PROTEIN"/>
    <property type="match status" value="1"/>
</dbReference>
<dbReference type="EMBL" id="JARAOO010000001">
    <property type="protein sequence ID" value="KAJ7981476.1"/>
    <property type="molecule type" value="Genomic_DNA"/>
</dbReference>
<name>A0AAD7QH86_QUISA</name>
<organism evidence="1 2">
    <name type="scientific">Quillaja saponaria</name>
    <name type="common">Soap bark tree</name>
    <dbReference type="NCBI Taxonomy" id="32244"/>
    <lineage>
        <taxon>Eukaryota</taxon>
        <taxon>Viridiplantae</taxon>
        <taxon>Streptophyta</taxon>
        <taxon>Embryophyta</taxon>
        <taxon>Tracheophyta</taxon>
        <taxon>Spermatophyta</taxon>
        <taxon>Magnoliopsida</taxon>
        <taxon>eudicotyledons</taxon>
        <taxon>Gunneridae</taxon>
        <taxon>Pentapetalae</taxon>
        <taxon>rosids</taxon>
        <taxon>fabids</taxon>
        <taxon>Fabales</taxon>
        <taxon>Quillajaceae</taxon>
        <taxon>Quillaja</taxon>
    </lineage>
</organism>
<reference evidence="1 2" key="1">
    <citation type="journal article" date="2023" name="Science">
        <title>Elucidation of the pathway for biosynthesis of saponin adjuvants from the soapbark tree.</title>
        <authorList>
            <person name="Reed J."/>
            <person name="Orme A."/>
            <person name="El-Demerdash A."/>
            <person name="Owen C."/>
            <person name="Martin L.B.B."/>
            <person name="Misra R.C."/>
            <person name="Kikuchi S."/>
            <person name="Rejzek M."/>
            <person name="Martin A.C."/>
            <person name="Harkess A."/>
            <person name="Leebens-Mack J."/>
            <person name="Louveau T."/>
            <person name="Stephenson M.J."/>
            <person name="Osbourn A."/>
        </authorList>
    </citation>
    <scope>NUCLEOTIDE SEQUENCE [LARGE SCALE GENOMIC DNA]</scope>
    <source>
        <strain evidence="1">S10</strain>
    </source>
</reference>
<dbReference type="Pfam" id="PF04720">
    <property type="entry name" value="PDDEXK_6"/>
    <property type="match status" value="1"/>
</dbReference>
<dbReference type="InterPro" id="IPR006502">
    <property type="entry name" value="PDDEXK-like"/>
</dbReference>
<dbReference type="KEGG" id="qsa:O6P43_000736"/>
<dbReference type="Proteomes" id="UP001163823">
    <property type="component" value="Chromosome 1"/>
</dbReference>
<protein>
    <submittedName>
        <fullName evidence="1">Uncharacterized protein</fullName>
    </submittedName>
</protein>
<dbReference type="NCBIfam" id="TIGR01615">
    <property type="entry name" value="A_thal_3542"/>
    <property type="match status" value="1"/>
</dbReference>
<dbReference type="AlphaFoldDB" id="A0AAD7QH86"/>
<evidence type="ECO:0000313" key="2">
    <source>
        <dbReference type="Proteomes" id="UP001163823"/>
    </source>
</evidence>